<dbReference type="Gene3D" id="1.10.10.60">
    <property type="entry name" value="Homeodomain-like"/>
    <property type="match status" value="1"/>
</dbReference>
<reference evidence="4" key="1">
    <citation type="journal article" date="2020" name="Cell">
        <title>Large-Scale Comparative Analyses of Tick Genomes Elucidate Their Genetic Diversity and Vector Capacities.</title>
        <authorList>
            <consortium name="Tick Genome and Microbiome Consortium (TIGMIC)"/>
            <person name="Jia N."/>
            <person name="Wang J."/>
            <person name="Shi W."/>
            <person name="Du L."/>
            <person name="Sun Y."/>
            <person name="Zhan W."/>
            <person name="Jiang J.F."/>
            <person name="Wang Q."/>
            <person name="Zhang B."/>
            <person name="Ji P."/>
            <person name="Bell-Sakyi L."/>
            <person name="Cui X.M."/>
            <person name="Yuan T.T."/>
            <person name="Jiang B.G."/>
            <person name="Yang W.F."/>
            <person name="Lam T.T."/>
            <person name="Chang Q.C."/>
            <person name="Ding S.J."/>
            <person name="Wang X.J."/>
            <person name="Zhu J.G."/>
            <person name="Ruan X.D."/>
            <person name="Zhao L."/>
            <person name="Wei J.T."/>
            <person name="Ye R.Z."/>
            <person name="Que T.C."/>
            <person name="Du C.H."/>
            <person name="Zhou Y.H."/>
            <person name="Cheng J.X."/>
            <person name="Dai P.F."/>
            <person name="Guo W.B."/>
            <person name="Han X.H."/>
            <person name="Huang E.J."/>
            <person name="Li L.F."/>
            <person name="Wei W."/>
            <person name="Gao Y.C."/>
            <person name="Liu J.Z."/>
            <person name="Shao H.Z."/>
            <person name="Wang X."/>
            <person name="Wang C.C."/>
            <person name="Yang T.C."/>
            <person name="Huo Q.B."/>
            <person name="Li W."/>
            <person name="Chen H.Y."/>
            <person name="Chen S.E."/>
            <person name="Zhou L.G."/>
            <person name="Ni X.B."/>
            <person name="Tian J.H."/>
            <person name="Sheng Y."/>
            <person name="Liu T."/>
            <person name="Pan Y.S."/>
            <person name="Xia L.Y."/>
            <person name="Li J."/>
            <person name="Zhao F."/>
            <person name="Cao W.C."/>
        </authorList>
    </citation>
    <scope>NUCLEOTIDE SEQUENCE</scope>
    <source>
        <strain evidence="4">Rsan-2018</strain>
    </source>
</reference>
<reference evidence="4" key="2">
    <citation type="submission" date="2021-09" db="EMBL/GenBank/DDBJ databases">
        <authorList>
            <person name="Jia N."/>
            <person name="Wang J."/>
            <person name="Shi W."/>
            <person name="Du L."/>
            <person name="Sun Y."/>
            <person name="Zhan W."/>
            <person name="Jiang J."/>
            <person name="Wang Q."/>
            <person name="Zhang B."/>
            <person name="Ji P."/>
            <person name="Sakyi L.B."/>
            <person name="Cui X."/>
            <person name="Yuan T."/>
            <person name="Jiang B."/>
            <person name="Yang W."/>
            <person name="Lam T.T.-Y."/>
            <person name="Chang Q."/>
            <person name="Ding S."/>
            <person name="Wang X."/>
            <person name="Zhu J."/>
            <person name="Ruan X."/>
            <person name="Zhao L."/>
            <person name="Wei J."/>
            <person name="Que T."/>
            <person name="Du C."/>
            <person name="Cheng J."/>
            <person name="Dai P."/>
            <person name="Han X."/>
            <person name="Huang E."/>
            <person name="Gao Y."/>
            <person name="Liu J."/>
            <person name="Shao H."/>
            <person name="Ye R."/>
            <person name="Li L."/>
            <person name="Wei W."/>
            <person name="Wang X."/>
            <person name="Wang C."/>
            <person name="Huo Q."/>
            <person name="Li W."/>
            <person name="Guo W."/>
            <person name="Chen H."/>
            <person name="Chen S."/>
            <person name="Zhou L."/>
            <person name="Zhou L."/>
            <person name="Ni X."/>
            <person name="Tian J."/>
            <person name="Zhou Y."/>
            <person name="Sheng Y."/>
            <person name="Liu T."/>
            <person name="Pan Y."/>
            <person name="Xia L."/>
            <person name="Li J."/>
            <person name="Zhao F."/>
            <person name="Cao W."/>
        </authorList>
    </citation>
    <scope>NUCLEOTIDE SEQUENCE</scope>
    <source>
        <strain evidence="4">Rsan-2018</strain>
        <tissue evidence="4">Larvae</tissue>
    </source>
</reference>
<accession>A0A9D4SVA8</accession>
<dbReference type="GO" id="GO:0003677">
    <property type="term" value="F:DNA binding"/>
    <property type="evidence" value="ECO:0007669"/>
    <property type="project" value="UniProtKB-KW"/>
</dbReference>
<protein>
    <recommendedName>
        <fullName evidence="3">HTH CENPB-type domain-containing protein</fullName>
    </recommendedName>
</protein>
<proteinExistence type="predicted"/>
<keyword evidence="2" id="KW-0238">DNA-binding</keyword>
<organism evidence="4 5">
    <name type="scientific">Rhipicephalus sanguineus</name>
    <name type="common">Brown dog tick</name>
    <name type="synonym">Ixodes sanguineus</name>
    <dbReference type="NCBI Taxonomy" id="34632"/>
    <lineage>
        <taxon>Eukaryota</taxon>
        <taxon>Metazoa</taxon>
        <taxon>Ecdysozoa</taxon>
        <taxon>Arthropoda</taxon>
        <taxon>Chelicerata</taxon>
        <taxon>Arachnida</taxon>
        <taxon>Acari</taxon>
        <taxon>Parasitiformes</taxon>
        <taxon>Ixodida</taxon>
        <taxon>Ixodoidea</taxon>
        <taxon>Ixodidae</taxon>
        <taxon>Rhipicephalinae</taxon>
        <taxon>Rhipicephalus</taxon>
        <taxon>Rhipicephalus</taxon>
    </lineage>
</organism>
<dbReference type="EMBL" id="JABSTV010001252">
    <property type="protein sequence ID" value="KAH7948512.1"/>
    <property type="molecule type" value="Genomic_DNA"/>
</dbReference>
<keyword evidence="5" id="KW-1185">Reference proteome</keyword>
<evidence type="ECO:0000256" key="1">
    <source>
        <dbReference type="ARBA" id="ARBA00004123"/>
    </source>
</evidence>
<comment type="caution">
    <text evidence="4">The sequence shown here is derived from an EMBL/GenBank/DDBJ whole genome shotgun (WGS) entry which is preliminary data.</text>
</comment>
<evidence type="ECO:0000259" key="3">
    <source>
        <dbReference type="Pfam" id="PF03221"/>
    </source>
</evidence>
<dbReference type="GO" id="GO:0005634">
    <property type="term" value="C:nucleus"/>
    <property type="evidence" value="ECO:0007669"/>
    <property type="project" value="UniProtKB-SubCell"/>
</dbReference>
<dbReference type="Pfam" id="PF03221">
    <property type="entry name" value="HTH_Tnp_Tc5"/>
    <property type="match status" value="1"/>
</dbReference>
<feature type="domain" description="HTH CENPB-type" evidence="3">
    <location>
        <begin position="9"/>
        <end position="43"/>
    </location>
</feature>
<dbReference type="InterPro" id="IPR006600">
    <property type="entry name" value="HTH_CenpB_DNA-bd_dom"/>
</dbReference>
<sequence length="84" mass="9988">MRMRTMAHKEIEDKLFLWFKRVRSANFLISSSILEEKAKEISSRIEDFRDHETLDAKIATCREESLEELRAEVKTRTRAQVVMT</sequence>
<evidence type="ECO:0000313" key="4">
    <source>
        <dbReference type="EMBL" id="KAH7948512.1"/>
    </source>
</evidence>
<dbReference type="AlphaFoldDB" id="A0A9D4SVA8"/>
<gene>
    <name evidence="4" type="ORF">HPB52_023601</name>
</gene>
<name>A0A9D4SVA8_RHISA</name>
<evidence type="ECO:0000313" key="5">
    <source>
        <dbReference type="Proteomes" id="UP000821837"/>
    </source>
</evidence>
<dbReference type="Proteomes" id="UP000821837">
    <property type="component" value="Chromosome 6"/>
</dbReference>
<evidence type="ECO:0000256" key="2">
    <source>
        <dbReference type="ARBA" id="ARBA00023125"/>
    </source>
</evidence>
<dbReference type="SUPFAM" id="SSF46689">
    <property type="entry name" value="Homeodomain-like"/>
    <property type="match status" value="1"/>
</dbReference>
<comment type="subcellular location">
    <subcellularLocation>
        <location evidence="1">Nucleus</location>
    </subcellularLocation>
</comment>
<dbReference type="InterPro" id="IPR009057">
    <property type="entry name" value="Homeodomain-like_sf"/>
</dbReference>